<proteinExistence type="predicted"/>
<feature type="non-terminal residue" evidence="1">
    <location>
        <position position="51"/>
    </location>
</feature>
<dbReference type="EMBL" id="JAMKFB020000009">
    <property type="protein sequence ID" value="KAL0183848.1"/>
    <property type="molecule type" value="Genomic_DNA"/>
</dbReference>
<comment type="caution">
    <text evidence="1">The sequence shown here is derived from an EMBL/GenBank/DDBJ whole genome shotgun (WGS) entry which is preliminary data.</text>
</comment>
<sequence>TKAPSILPNILSWIGETPLVRINKIPKAFGLRCELCEYLCHVGVEDVSSHL</sequence>
<reference evidence="1 2" key="1">
    <citation type="submission" date="2024-05" db="EMBL/GenBank/DDBJ databases">
        <title>Genome sequencing and assembly of Indian major carp, Cirrhinus mrigala (Hamilton, 1822).</title>
        <authorList>
            <person name="Mohindra V."/>
            <person name="Chowdhury L.M."/>
            <person name="Lal K."/>
            <person name="Jena J.K."/>
        </authorList>
    </citation>
    <scope>NUCLEOTIDE SEQUENCE [LARGE SCALE GENOMIC DNA]</scope>
    <source>
        <strain evidence="1">CM1030</strain>
        <tissue evidence="1">Blood</tissue>
    </source>
</reference>
<evidence type="ECO:0000313" key="1">
    <source>
        <dbReference type="EMBL" id="KAL0183848.1"/>
    </source>
</evidence>
<gene>
    <name evidence="1" type="ORF">M9458_019544</name>
</gene>
<feature type="non-terminal residue" evidence="1">
    <location>
        <position position="1"/>
    </location>
</feature>
<evidence type="ECO:0000313" key="2">
    <source>
        <dbReference type="Proteomes" id="UP001529510"/>
    </source>
</evidence>
<name>A0ABD0QC74_CIRMR</name>
<accession>A0ABD0QC74</accession>
<dbReference type="AlphaFoldDB" id="A0ABD0QC74"/>
<organism evidence="1 2">
    <name type="scientific">Cirrhinus mrigala</name>
    <name type="common">Mrigala</name>
    <dbReference type="NCBI Taxonomy" id="683832"/>
    <lineage>
        <taxon>Eukaryota</taxon>
        <taxon>Metazoa</taxon>
        <taxon>Chordata</taxon>
        <taxon>Craniata</taxon>
        <taxon>Vertebrata</taxon>
        <taxon>Euteleostomi</taxon>
        <taxon>Actinopterygii</taxon>
        <taxon>Neopterygii</taxon>
        <taxon>Teleostei</taxon>
        <taxon>Ostariophysi</taxon>
        <taxon>Cypriniformes</taxon>
        <taxon>Cyprinidae</taxon>
        <taxon>Labeoninae</taxon>
        <taxon>Labeonini</taxon>
        <taxon>Cirrhinus</taxon>
    </lineage>
</organism>
<protein>
    <submittedName>
        <fullName evidence="1">Uncharacterized protein</fullName>
    </submittedName>
</protein>
<keyword evidence="2" id="KW-1185">Reference proteome</keyword>
<dbReference type="Proteomes" id="UP001529510">
    <property type="component" value="Unassembled WGS sequence"/>
</dbReference>